<dbReference type="GO" id="GO:0030170">
    <property type="term" value="F:pyridoxal phosphate binding"/>
    <property type="evidence" value="ECO:0007669"/>
    <property type="project" value="UniProtKB-UniRule"/>
</dbReference>
<keyword evidence="8 9" id="KW-0663">Pyridoxal phosphate</keyword>
<comment type="function">
    <text evidence="9">Catalyzes the reversible interconversion of serine and glycine with tetrahydrofolate (THF) serving as the one-carbon carrier. This reaction serves as the major source of one-carbon groups required for the biosynthesis of purines, thymidylate, methionine, and other important biomolecules. Also exhibits THF-independent aldolase activity toward beta-hydroxyamino acids, producing glycine and aldehydes, via a retro-aldol mechanism.</text>
</comment>
<dbReference type="InterPro" id="IPR015422">
    <property type="entry name" value="PyrdxlP-dep_Trfase_small"/>
</dbReference>
<dbReference type="GO" id="GO:0008168">
    <property type="term" value="F:methyltransferase activity"/>
    <property type="evidence" value="ECO:0007669"/>
    <property type="project" value="UniProtKB-KW"/>
</dbReference>
<evidence type="ECO:0000313" key="12">
    <source>
        <dbReference type="EMBL" id="SHI86031.1"/>
    </source>
</evidence>
<dbReference type="InterPro" id="IPR001085">
    <property type="entry name" value="Ser_HO-MeTrfase"/>
</dbReference>
<dbReference type="Gene3D" id="3.90.1150.10">
    <property type="entry name" value="Aspartate Aminotransferase, domain 1"/>
    <property type="match status" value="1"/>
</dbReference>
<dbReference type="HAMAP" id="MF_00051">
    <property type="entry name" value="SHMT"/>
    <property type="match status" value="1"/>
</dbReference>
<comment type="subcellular location">
    <subcellularLocation>
        <location evidence="2 9">Cytoplasm</location>
    </subcellularLocation>
</comment>
<dbReference type="PANTHER" id="PTHR11680">
    <property type="entry name" value="SERINE HYDROXYMETHYLTRANSFERASE"/>
    <property type="match status" value="1"/>
</dbReference>
<dbReference type="FunFam" id="3.40.640.10:FF:000001">
    <property type="entry name" value="Serine hydroxymethyltransferase"/>
    <property type="match status" value="1"/>
</dbReference>
<reference evidence="12 13" key="1">
    <citation type="submission" date="2016-11" db="EMBL/GenBank/DDBJ databases">
        <authorList>
            <person name="Jaros S."/>
            <person name="Januszkiewicz K."/>
            <person name="Wedrychowicz H."/>
        </authorList>
    </citation>
    <scope>NUCLEOTIDE SEQUENCE [LARGE SCALE GENOMIC DNA]</scope>
    <source>
        <strain evidence="12 13">CGMCC 1.12213</strain>
    </source>
</reference>
<feature type="domain" description="Serine hydroxymethyltransferase-like" evidence="11">
    <location>
        <begin position="2"/>
        <end position="392"/>
    </location>
</feature>
<feature type="binding site" evidence="9">
    <location>
        <position position="113"/>
    </location>
    <ligand>
        <name>(6S)-5,6,7,8-tetrahydrofolate</name>
        <dbReference type="ChEBI" id="CHEBI:57453"/>
    </ligand>
</feature>
<gene>
    <name evidence="9" type="primary">glyA</name>
    <name evidence="12" type="ORF">SAMN05216261_2022</name>
</gene>
<dbReference type="UniPathway" id="UPA00288">
    <property type="reaction ID" value="UER01023"/>
</dbReference>
<keyword evidence="7 9" id="KW-0808">Transferase</keyword>
<feature type="modified residue" description="N6-(pyridoxal phosphate)lysine" evidence="9 10">
    <location>
        <position position="222"/>
    </location>
</feature>
<evidence type="ECO:0000256" key="5">
    <source>
        <dbReference type="ARBA" id="ARBA00022490"/>
    </source>
</evidence>
<dbReference type="PANTHER" id="PTHR11680:SF35">
    <property type="entry name" value="SERINE HYDROXYMETHYLTRANSFERASE 1"/>
    <property type="match status" value="1"/>
</dbReference>
<keyword evidence="9" id="KW-0028">Amino-acid biosynthesis</keyword>
<dbReference type="GO" id="GO:0019264">
    <property type="term" value="P:glycine biosynthetic process from serine"/>
    <property type="evidence" value="ECO:0007669"/>
    <property type="project" value="UniProtKB-UniRule"/>
</dbReference>
<dbReference type="NCBIfam" id="NF000586">
    <property type="entry name" value="PRK00011.1"/>
    <property type="match status" value="1"/>
</dbReference>
<comment type="pathway">
    <text evidence="9">One-carbon metabolism; tetrahydrofolate interconversion.</text>
</comment>
<comment type="subunit">
    <text evidence="4 9">Homodimer.</text>
</comment>
<dbReference type="InterPro" id="IPR015424">
    <property type="entry name" value="PyrdxlP-dep_Trfase"/>
</dbReference>
<keyword evidence="13" id="KW-1185">Reference proteome</keyword>
<dbReference type="GO" id="GO:0004372">
    <property type="term" value="F:glycine hydroxymethyltransferase activity"/>
    <property type="evidence" value="ECO:0007669"/>
    <property type="project" value="UniProtKB-UniRule"/>
</dbReference>
<dbReference type="GO" id="GO:0032259">
    <property type="term" value="P:methylation"/>
    <property type="evidence" value="ECO:0007669"/>
    <property type="project" value="UniProtKB-KW"/>
</dbReference>
<evidence type="ECO:0000256" key="8">
    <source>
        <dbReference type="ARBA" id="ARBA00022898"/>
    </source>
</evidence>
<feature type="binding site" evidence="9">
    <location>
        <begin position="361"/>
        <end position="363"/>
    </location>
    <ligand>
        <name>(6S)-5,6,7,8-tetrahydrofolate</name>
        <dbReference type="ChEBI" id="CHEBI:57453"/>
    </ligand>
</feature>
<evidence type="ECO:0000259" key="11">
    <source>
        <dbReference type="Pfam" id="PF00464"/>
    </source>
</evidence>
<dbReference type="SUPFAM" id="SSF53383">
    <property type="entry name" value="PLP-dependent transferases"/>
    <property type="match status" value="1"/>
</dbReference>
<dbReference type="InterPro" id="IPR015421">
    <property type="entry name" value="PyrdxlP-dep_Trfase_major"/>
</dbReference>
<evidence type="ECO:0000313" key="13">
    <source>
        <dbReference type="Proteomes" id="UP000184396"/>
    </source>
</evidence>
<sequence length="423" mass="46238">MQRDEQIFELIQAEKERQLHGIELIASENFVSQQVMEAAGSVLTNKYAEGYPGKRYYGGCEVVDEVEQIAIDRAKALFGAEYVNVQPHSGSQANTAVYHACLNPGDKILGFDLSHGGHLTHGSPVNFSGKLYNPVFYGVEQETGVLNYDKIQEIATKEQPKLIIAGASAYSRDIDFKRFRVIADSVGAILMADISHPAGLIAKGILNDPLPHCHVVTTTTHKTLRGPRGGMIMMGKDFDNPFGIKLKNGNLRKMSSLLDSAVFPGNQGGPLEHIIAAKAIAFGEALTDDFLHYQLQVKQNATTMADALVAKDYKIISNGTDNHCMLIDLRNKNVSGKEAEQALVKADITVNKNMVPFDDKSPFVTSGIRLGTAAITTRGLKEDDMVTIVDLIDEVITNFEDEAVLEAVKTKVNAMMKDKPLFV</sequence>
<dbReference type="UniPathway" id="UPA00193"/>
<dbReference type="Pfam" id="PF00464">
    <property type="entry name" value="SHMT"/>
    <property type="match status" value="1"/>
</dbReference>
<evidence type="ECO:0000256" key="6">
    <source>
        <dbReference type="ARBA" id="ARBA00022563"/>
    </source>
</evidence>
<dbReference type="eggNOG" id="COG0112">
    <property type="taxonomic scope" value="Bacteria"/>
</dbReference>
<dbReference type="PROSITE" id="PS00096">
    <property type="entry name" value="SHMT"/>
    <property type="match status" value="1"/>
</dbReference>
<organism evidence="12 13">
    <name type="scientific">Algibacter luteus</name>
    <dbReference type="NCBI Taxonomy" id="1178825"/>
    <lineage>
        <taxon>Bacteria</taxon>
        <taxon>Pseudomonadati</taxon>
        <taxon>Bacteroidota</taxon>
        <taxon>Flavobacteriia</taxon>
        <taxon>Flavobacteriales</taxon>
        <taxon>Flavobacteriaceae</taxon>
        <taxon>Algibacter</taxon>
    </lineage>
</organism>
<dbReference type="RefSeq" id="WP_019386457.1">
    <property type="nucleotide sequence ID" value="NZ_ALIH01000002.1"/>
</dbReference>
<evidence type="ECO:0000256" key="3">
    <source>
        <dbReference type="ARBA" id="ARBA00006376"/>
    </source>
</evidence>
<keyword evidence="5 9" id="KW-0963">Cytoplasm</keyword>
<dbReference type="EMBL" id="FQYK01000004">
    <property type="protein sequence ID" value="SHI86031.1"/>
    <property type="molecule type" value="Genomic_DNA"/>
</dbReference>
<keyword evidence="6 9" id="KW-0554">One-carbon metabolism</keyword>
<evidence type="ECO:0000256" key="10">
    <source>
        <dbReference type="PIRSR" id="PIRSR000412-50"/>
    </source>
</evidence>
<comment type="pathway">
    <text evidence="9">Amino-acid biosynthesis; glycine biosynthesis; glycine from L-serine: step 1/1.</text>
</comment>
<keyword evidence="12" id="KW-0489">Methyltransferase</keyword>
<comment type="caution">
    <text evidence="9">Lacks conserved residue(s) required for the propagation of feature annotation.</text>
</comment>
<evidence type="ECO:0000256" key="7">
    <source>
        <dbReference type="ARBA" id="ARBA00022679"/>
    </source>
</evidence>
<dbReference type="AlphaFoldDB" id="A0A1M6EKK6"/>
<dbReference type="Proteomes" id="UP000184396">
    <property type="component" value="Unassembled WGS sequence"/>
</dbReference>
<dbReference type="STRING" id="1178825.SAMN05216261_2022"/>
<dbReference type="GO" id="GO:0035999">
    <property type="term" value="P:tetrahydrofolate interconversion"/>
    <property type="evidence" value="ECO:0007669"/>
    <property type="project" value="UniProtKB-UniRule"/>
</dbReference>
<proteinExistence type="inferred from homology"/>
<feature type="binding site" evidence="9">
    <location>
        <begin position="117"/>
        <end position="119"/>
    </location>
    <ligand>
        <name>(6S)-5,6,7,8-tetrahydrofolate</name>
        <dbReference type="ChEBI" id="CHEBI:57453"/>
    </ligand>
</feature>
<dbReference type="EC" id="2.1.2.1" evidence="9"/>
<comment type="cofactor">
    <cofactor evidence="1 9 10">
        <name>pyridoxal 5'-phosphate</name>
        <dbReference type="ChEBI" id="CHEBI:597326"/>
    </cofactor>
</comment>
<evidence type="ECO:0000256" key="9">
    <source>
        <dbReference type="HAMAP-Rule" id="MF_00051"/>
    </source>
</evidence>
<dbReference type="Gene3D" id="3.40.640.10">
    <property type="entry name" value="Type I PLP-dependent aspartate aminotransferase-like (Major domain)"/>
    <property type="match status" value="1"/>
</dbReference>
<dbReference type="InterPro" id="IPR039429">
    <property type="entry name" value="SHMT-like_dom"/>
</dbReference>
<comment type="similarity">
    <text evidence="3 9">Belongs to the SHMT family.</text>
</comment>
<evidence type="ECO:0000256" key="4">
    <source>
        <dbReference type="ARBA" id="ARBA00011738"/>
    </source>
</evidence>
<evidence type="ECO:0000256" key="1">
    <source>
        <dbReference type="ARBA" id="ARBA00001933"/>
    </source>
</evidence>
<dbReference type="OrthoDB" id="9803846at2"/>
<dbReference type="PIRSF" id="PIRSF000412">
    <property type="entry name" value="SHMT"/>
    <property type="match status" value="1"/>
</dbReference>
<protein>
    <recommendedName>
        <fullName evidence="9">Serine hydroxymethyltransferase</fullName>
        <shortName evidence="9">SHMT</shortName>
        <shortName evidence="9">Serine methylase</shortName>
        <ecNumber evidence="9">2.1.2.1</ecNumber>
    </recommendedName>
</protein>
<comment type="catalytic activity">
    <reaction evidence="9">
        <text>(6R)-5,10-methylene-5,6,7,8-tetrahydrofolate + glycine + H2O = (6S)-5,6,7,8-tetrahydrofolate + L-serine</text>
        <dbReference type="Rhea" id="RHEA:15481"/>
        <dbReference type="ChEBI" id="CHEBI:15377"/>
        <dbReference type="ChEBI" id="CHEBI:15636"/>
        <dbReference type="ChEBI" id="CHEBI:33384"/>
        <dbReference type="ChEBI" id="CHEBI:57305"/>
        <dbReference type="ChEBI" id="CHEBI:57453"/>
        <dbReference type="EC" id="2.1.2.1"/>
    </reaction>
</comment>
<name>A0A1M6EKK6_9FLAO</name>
<feature type="site" description="Plays an important role in substrate specificity" evidence="9">
    <location>
        <position position="221"/>
    </location>
</feature>
<dbReference type="GO" id="GO:0005829">
    <property type="term" value="C:cytosol"/>
    <property type="evidence" value="ECO:0007669"/>
    <property type="project" value="TreeGrafter"/>
</dbReference>
<dbReference type="InterPro" id="IPR019798">
    <property type="entry name" value="Ser_HO-MeTrfase_PLP_BS"/>
</dbReference>
<dbReference type="InterPro" id="IPR049943">
    <property type="entry name" value="Ser_HO-MeTrfase-like"/>
</dbReference>
<dbReference type="CDD" id="cd00378">
    <property type="entry name" value="SHMT"/>
    <property type="match status" value="1"/>
</dbReference>
<accession>A0A1M6EKK6</accession>
<evidence type="ECO:0000256" key="2">
    <source>
        <dbReference type="ARBA" id="ARBA00004496"/>
    </source>
</evidence>